<accession>A0A183AJM8</accession>
<reference evidence="1 2" key="2">
    <citation type="submission" date="2018-11" db="EMBL/GenBank/DDBJ databases">
        <authorList>
            <consortium name="Pathogen Informatics"/>
        </authorList>
    </citation>
    <scope>NUCLEOTIDE SEQUENCE [LARGE SCALE GENOMIC DNA]</scope>
    <source>
        <strain evidence="1 2">Egypt</strain>
    </source>
</reference>
<gene>
    <name evidence="1" type="ORF">ECPE_LOCUS7163</name>
</gene>
<dbReference type="Proteomes" id="UP000272942">
    <property type="component" value="Unassembled WGS sequence"/>
</dbReference>
<keyword evidence="2" id="KW-1185">Reference proteome</keyword>
<dbReference type="AlphaFoldDB" id="A0A183AJM8"/>
<dbReference type="WBParaSite" id="ECPE_0000717901-mRNA-1">
    <property type="protein sequence ID" value="ECPE_0000717901-mRNA-1"/>
    <property type="gene ID" value="ECPE_0000717901"/>
</dbReference>
<evidence type="ECO:0000313" key="3">
    <source>
        <dbReference type="WBParaSite" id="ECPE_0000717901-mRNA-1"/>
    </source>
</evidence>
<name>A0A183AJM8_9TREM</name>
<evidence type="ECO:0000313" key="1">
    <source>
        <dbReference type="EMBL" id="VDP80341.1"/>
    </source>
</evidence>
<protein>
    <submittedName>
        <fullName evidence="3">EGF-like domain-containing protein</fullName>
    </submittedName>
</protein>
<reference evidence="3" key="1">
    <citation type="submission" date="2016-06" db="UniProtKB">
        <authorList>
            <consortium name="WormBaseParasite"/>
        </authorList>
    </citation>
    <scope>IDENTIFICATION</scope>
</reference>
<evidence type="ECO:0000313" key="2">
    <source>
        <dbReference type="Proteomes" id="UP000272942"/>
    </source>
</evidence>
<dbReference type="EMBL" id="UZAN01044240">
    <property type="protein sequence ID" value="VDP80341.1"/>
    <property type="molecule type" value="Genomic_DNA"/>
</dbReference>
<sequence>MSRITTFLCRKISIILCVIVCTYAVRGYEATWFNVTDGELYVSSPIQMQMYVSNMIYVQTTLKNIHIRLATKPSQTTEWINHPEIYDTKLTGEGIYEARIPYYIPFYDPNLNSEDWHQLHVLVLLCPRRYCPVHMIKPVELQYTVNPISLFISAEMEKSVYYPGESVRGRFHALSSEDTWHMGGIMKTPEYYVERLDPYFKRHVRQSGIMTPFSSDFICSSIYIYGPDETIWKKWYNLTASRPIYFKYDLDTDASKGIWSVEIECINQKKRMLFKVEERTAAPFLTHMMLPSEVSIDSPIIRSRVCARSHTGTTLNGEATIMICVCDKQNRIQLPINPSDAEDLFDRQYCPAYFDSDARKCAVRTKKLRDRVCENFEVSTATFSFNHLSFNHQAYYVLFCHQVISERTREKVSKCEASLPISGRAASLSLDLDYAYRRGLPIHMVATLTHPGLKTLAGHEIEVEISQLPAACAFAEDIPTSPDAFVTYFARVKNFTSDRGEAVFIFPPVRETPFLQVRAFVQKFSLEKLIHTQIGYAEDGLAAQKILKPWPSTSGALMQVWLGNQGRLRASCKGDPLPVRLLSNRPLTNKTIWLEGVFSGLHLVQRFPPVRNWIPIHNLIDSFFDEYMENPNDCVPQDDELRGHYECEEPKSDRIICHEGWEGDDCLNAICSEHCHPAGSWCNKPGECQCKSQWTGKDCAECTVCMRDLCSTIDYLYCVCEMPSVNYTCEALTTVKQKRKLPKPRLTIYERTINVTVIDRYMTGAYVTFNFFEPYGEGKWERISAGVFIETSDCYPPTYYAPRKIETVETNDTTKTILVIRHPKDYAKSVELDQCHFRTVAPPDCSDLERNQLDQPQYIRELQKIWQLPWDFRSVDNPERMFQSAGLIMNSSHYLARVKLDSACPNMVITTDSYPDRLKFDSRANMARKIERKRAKPDYVYGFYQPQWIFNSVNCTHDVAAGQRVATLEVTIPTHIEVHGAHYKTLRIMD</sequence>
<dbReference type="Gene3D" id="2.10.25.10">
    <property type="entry name" value="Laminin"/>
    <property type="match status" value="1"/>
</dbReference>
<dbReference type="OrthoDB" id="382013at2759"/>
<organism evidence="3">
    <name type="scientific">Echinostoma caproni</name>
    <dbReference type="NCBI Taxonomy" id="27848"/>
    <lineage>
        <taxon>Eukaryota</taxon>
        <taxon>Metazoa</taxon>
        <taxon>Spiralia</taxon>
        <taxon>Lophotrochozoa</taxon>
        <taxon>Platyhelminthes</taxon>
        <taxon>Trematoda</taxon>
        <taxon>Digenea</taxon>
        <taxon>Plagiorchiida</taxon>
        <taxon>Echinostomata</taxon>
        <taxon>Echinostomatoidea</taxon>
        <taxon>Echinostomatidae</taxon>
        <taxon>Echinostoma</taxon>
    </lineage>
</organism>
<proteinExistence type="predicted"/>